<dbReference type="InterPro" id="IPR046364">
    <property type="entry name" value="Exo70_C"/>
</dbReference>
<dbReference type="EnsemblPlants" id="KQJ97631">
    <property type="protein sequence ID" value="KQJ97631"/>
    <property type="gene ID" value="BRADI_3g32640v3"/>
</dbReference>
<dbReference type="GO" id="GO:0015031">
    <property type="term" value="P:protein transport"/>
    <property type="evidence" value="ECO:0007669"/>
    <property type="project" value="UniProtKB-KW"/>
</dbReference>
<dbReference type="PANTHER" id="PTHR12542">
    <property type="entry name" value="EXOCYST COMPLEX PROTEIN EXO70"/>
    <property type="match status" value="1"/>
</dbReference>
<dbReference type="InParanoid" id="A0A0Q3FDA8"/>
<evidence type="ECO:0000256" key="2">
    <source>
        <dbReference type="ARBA" id="ARBA00022448"/>
    </source>
</evidence>
<evidence type="ECO:0000256" key="4">
    <source>
        <dbReference type="SAM" id="MobiDB-lite"/>
    </source>
</evidence>
<feature type="compositionally biased region" description="Polar residues" evidence="4">
    <location>
        <begin position="7"/>
        <end position="20"/>
    </location>
</feature>
<dbReference type="Proteomes" id="UP000008810">
    <property type="component" value="Chromosome 3"/>
</dbReference>
<feature type="region of interest" description="Disordered" evidence="4">
    <location>
        <begin position="1"/>
        <end position="41"/>
    </location>
</feature>
<dbReference type="Gene3D" id="1.20.1280.170">
    <property type="entry name" value="Exocyst complex component Exo70"/>
    <property type="match status" value="1"/>
</dbReference>
<evidence type="ECO:0000313" key="6">
    <source>
        <dbReference type="EMBL" id="KQJ97631.2"/>
    </source>
</evidence>
<keyword evidence="8" id="KW-1185">Reference proteome</keyword>
<dbReference type="PANTHER" id="PTHR12542:SF138">
    <property type="entry name" value="EXOCYST SUBUNIT EXO70 FAMILY PROTEIN"/>
    <property type="match status" value="1"/>
</dbReference>
<dbReference type="AlphaFoldDB" id="A0A0Q3FDA8"/>
<accession>A0A0Q3FDA8</accession>
<comment type="function">
    <text evidence="3">Component of the exocyst complex.</text>
</comment>
<feature type="domain" description="Exocyst complex subunit Exo70 C-terminal" evidence="5">
    <location>
        <begin position="151"/>
        <end position="422"/>
    </location>
</feature>
<evidence type="ECO:0000256" key="3">
    <source>
        <dbReference type="RuleBase" id="RU365026"/>
    </source>
</evidence>
<keyword evidence="3" id="KW-0653">Protein transport</keyword>
<proteinExistence type="inferred from homology"/>
<reference evidence="7" key="3">
    <citation type="submission" date="2018-08" db="UniProtKB">
        <authorList>
            <consortium name="EnsemblPlants"/>
        </authorList>
    </citation>
    <scope>IDENTIFICATION</scope>
    <source>
        <strain evidence="7">cv. Bd21</strain>
    </source>
</reference>
<evidence type="ECO:0000313" key="8">
    <source>
        <dbReference type="Proteomes" id="UP000008810"/>
    </source>
</evidence>
<evidence type="ECO:0000259" key="5">
    <source>
        <dbReference type="Pfam" id="PF03081"/>
    </source>
</evidence>
<reference evidence="6 7" key="1">
    <citation type="journal article" date="2010" name="Nature">
        <title>Genome sequencing and analysis of the model grass Brachypodium distachyon.</title>
        <authorList>
            <consortium name="International Brachypodium Initiative"/>
        </authorList>
    </citation>
    <scope>NUCLEOTIDE SEQUENCE [LARGE SCALE GENOMIC DNA]</scope>
    <source>
        <strain evidence="6 7">Bd21</strain>
    </source>
</reference>
<organism evidence="6">
    <name type="scientific">Brachypodium distachyon</name>
    <name type="common">Purple false brome</name>
    <name type="synonym">Trachynia distachya</name>
    <dbReference type="NCBI Taxonomy" id="15368"/>
    <lineage>
        <taxon>Eukaryota</taxon>
        <taxon>Viridiplantae</taxon>
        <taxon>Streptophyta</taxon>
        <taxon>Embryophyta</taxon>
        <taxon>Tracheophyta</taxon>
        <taxon>Spermatophyta</taxon>
        <taxon>Magnoliopsida</taxon>
        <taxon>Liliopsida</taxon>
        <taxon>Poales</taxon>
        <taxon>Poaceae</taxon>
        <taxon>BOP clade</taxon>
        <taxon>Pooideae</taxon>
        <taxon>Stipodae</taxon>
        <taxon>Brachypodieae</taxon>
        <taxon>Brachypodium</taxon>
    </lineage>
</organism>
<dbReference type="GO" id="GO:0000145">
    <property type="term" value="C:exocyst"/>
    <property type="evidence" value="ECO:0000318"/>
    <property type="project" value="GO_Central"/>
</dbReference>
<keyword evidence="2 3" id="KW-0813">Transport</keyword>
<dbReference type="SUPFAM" id="SSF74788">
    <property type="entry name" value="Cullin repeat-like"/>
    <property type="match status" value="1"/>
</dbReference>
<reference evidence="6" key="2">
    <citation type="submission" date="2017-06" db="EMBL/GenBank/DDBJ databases">
        <title>WGS assembly of Brachypodium distachyon.</title>
        <authorList>
            <consortium name="The International Brachypodium Initiative"/>
            <person name="Lucas S."/>
            <person name="Harmon-Smith M."/>
            <person name="Lail K."/>
            <person name="Tice H."/>
            <person name="Grimwood J."/>
            <person name="Bruce D."/>
            <person name="Barry K."/>
            <person name="Shu S."/>
            <person name="Lindquist E."/>
            <person name="Wang M."/>
            <person name="Pitluck S."/>
            <person name="Vogel J.P."/>
            <person name="Garvin D.F."/>
            <person name="Mockler T.C."/>
            <person name="Schmutz J."/>
            <person name="Rokhsar D."/>
            <person name="Bevan M.W."/>
        </authorList>
    </citation>
    <scope>NUCLEOTIDE SEQUENCE</scope>
    <source>
        <strain evidence="6">Bd21</strain>
    </source>
</reference>
<dbReference type="Pfam" id="PF03081">
    <property type="entry name" value="Exo70_C"/>
    <property type="match status" value="1"/>
</dbReference>
<gene>
    <name evidence="6" type="ORF">BRADI_3g32640v3</name>
</gene>
<name>A0A0Q3FDA8_BRADI</name>
<dbReference type="EMBL" id="CM000882">
    <property type="protein sequence ID" value="KQJ97631.2"/>
    <property type="molecule type" value="Genomic_DNA"/>
</dbReference>
<evidence type="ECO:0000313" key="7">
    <source>
        <dbReference type="EnsemblPlants" id="KQJ97631"/>
    </source>
</evidence>
<dbReference type="InterPro" id="IPR016159">
    <property type="entry name" value="Cullin_repeat-like_dom_sf"/>
</dbReference>
<dbReference type="STRING" id="15368.A0A0Q3FDA8"/>
<feature type="compositionally biased region" description="Low complexity" evidence="4">
    <location>
        <begin position="21"/>
        <end position="41"/>
    </location>
</feature>
<dbReference type="Gramene" id="KQJ97631">
    <property type="protein sequence ID" value="KQJ97631"/>
    <property type="gene ID" value="BRADI_3g32640v3"/>
</dbReference>
<dbReference type="InterPro" id="IPR004140">
    <property type="entry name" value="Exo70"/>
</dbReference>
<dbReference type="GO" id="GO:0005546">
    <property type="term" value="F:phosphatidylinositol-4,5-bisphosphate binding"/>
    <property type="evidence" value="ECO:0007669"/>
    <property type="project" value="InterPro"/>
</dbReference>
<dbReference type="ExpressionAtlas" id="A0A0Q3FDA8">
    <property type="expression patterns" value="baseline and differential"/>
</dbReference>
<comment type="similarity">
    <text evidence="1 3">Belongs to the EXO70 family.</text>
</comment>
<keyword evidence="3" id="KW-0268">Exocytosis</keyword>
<sequence>MAFPRSRASTVSSYASTPTLSSYPSSNISTPSSNISNPSPSAAAKRATKIFTGSSNPSSFATDAISSTGIRLIVPTGGSAGGPKFIEGKRLQQHQDVVESSSFPIEAVITTGVRLTGVAIGHNPELAATGDHIVAMIRVHDALADLLLVLPKNIFPFMMQNVTPFVDELCPTRGASLSARYGNTLRGLTKSIRTGLQVLKVMILNYTSEAVPQGGGIHEITKYLLSYIMSLLEHRTSLRIILSDRQEGTVAMETLQDIVATLVSHLETMLEKESFRYQDAGLKQLFLVNNANFVLHQVKGSEIKYLLGDDWVLQHREQLKDNISRFVDISWESVMYSFHVKTSKIPIFSSLPTLKIFNLEFERIYWTQKMWTVENPLLRSDMRKSVSQKLVQAYRSYLEDHQNKVAKLVKYTPEDLEELLSELFEG</sequence>
<dbReference type="OrthoDB" id="671242at2759"/>
<evidence type="ECO:0000256" key="1">
    <source>
        <dbReference type="ARBA" id="ARBA00006756"/>
    </source>
</evidence>
<protein>
    <recommendedName>
        <fullName evidence="3">Exocyst subunit Exo70 family protein</fullName>
    </recommendedName>
</protein>
<dbReference type="GO" id="GO:0006887">
    <property type="term" value="P:exocytosis"/>
    <property type="evidence" value="ECO:0000318"/>
    <property type="project" value="GO_Central"/>
</dbReference>